<dbReference type="InterPro" id="IPR050553">
    <property type="entry name" value="Thioredoxin_ResA/DsbE_sf"/>
</dbReference>
<dbReference type="GO" id="GO:0016491">
    <property type="term" value="F:oxidoreductase activity"/>
    <property type="evidence" value="ECO:0007669"/>
    <property type="project" value="InterPro"/>
</dbReference>
<dbReference type="PANTHER" id="PTHR42852">
    <property type="entry name" value="THIOL:DISULFIDE INTERCHANGE PROTEIN DSBE"/>
    <property type="match status" value="1"/>
</dbReference>
<organism evidence="3 4">
    <name type="scientific">Caryophanon latum</name>
    <dbReference type="NCBI Taxonomy" id="33977"/>
    <lineage>
        <taxon>Bacteria</taxon>
        <taxon>Bacillati</taxon>
        <taxon>Bacillota</taxon>
        <taxon>Bacilli</taxon>
        <taxon>Bacillales</taxon>
        <taxon>Caryophanaceae</taxon>
        <taxon>Caryophanon</taxon>
    </lineage>
</organism>
<dbReference type="InterPro" id="IPR000866">
    <property type="entry name" value="AhpC/TSA"/>
</dbReference>
<dbReference type="PROSITE" id="PS00194">
    <property type="entry name" value="THIOREDOXIN_1"/>
    <property type="match status" value="1"/>
</dbReference>
<dbReference type="OrthoDB" id="25753at2"/>
<dbReference type="Proteomes" id="UP000093482">
    <property type="component" value="Unassembled WGS sequence"/>
</dbReference>
<dbReference type="AlphaFoldDB" id="A0A1C0Z2F4"/>
<accession>A0A1C0Z2F4</accession>
<dbReference type="Gene3D" id="3.40.30.10">
    <property type="entry name" value="Glutaredoxin"/>
    <property type="match status" value="1"/>
</dbReference>
<dbReference type="PROSITE" id="PS51352">
    <property type="entry name" value="THIOREDOXIN_2"/>
    <property type="match status" value="1"/>
</dbReference>
<protein>
    <recommendedName>
        <fullName evidence="2">Thioredoxin domain-containing protein</fullName>
    </recommendedName>
</protein>
<reference evidence="3 4" key="1">
    <citation type="submission" date="2016-07" db="EMBL/GenBank/DDBJ databases">
        <title>Caryophanon latum genome sequencing.</title>
        <authorList>
            <person name="Verma A."/>
            <person name="Pal Y."/>
            <person name="Krishnamurthi S."/>
        </authorList>
    </citation>
    <scope>NUCLEOTIDE SEQUENCE [LARGE SCALE GENOMIC DNA]</scope>
    <source>
        <strain evidence="3 4">DSM 14151</strain>
    </source>
</reference>
<dbReference type="Pfam" id="PF00578">
    <property type="entry name" value="AhpC-TSA"/>
    <property type="match status" value="1"/>
</dbReference>
<dbReference type="InterPro" id="IPR036249">
    <property type="entry name" value="Thioredoxin-like_sf"/>
</dbReference>
<gene>
    <name evidence="3" type="ORF">A6K76_04605</name>
</gene>
<dbReference type="CDD" id="cd02966">
    <property type="entry name" value="TlpA_like_family"/>
    <property type="match status" value="1"/>
</dbReference>
<dbReference type="RefSeq" id="WP_066461455.1">
    <property type="nucleotide sequence ID" value="NZ_MATO01000006.1"/>
</dbReference>
<proteinExistence type="predicted"/>
<sequence>MKKAVSLVVLLVLCSVAIFMFIEQRTKTTADGVEVEMTTLQKGEVAPEIELQTTSGEPFSLHALQNKKVVLNFWASWCPPCREEMPALQRYADQYGDAHNVEVVAVNLHAREQNKTRVDQFIEQYRLTLTMPVDVNGEVDAAYRILTIPTTFMIDTNGRVQHEIKGPVDEAMLKEYVGKLE</sequence>
<comment type="caution">
    <text evidence="3">The sequence shown here is derived from an EMBL/GenBank/DDBJ whole genome shotgun (WGS) entry which is preliminary data.</text>
</comment>
<dbReference type="EMBL" id="MATO01000006">
    <property type="protein sequence ID" value="OCS93624.1"/>
    <property type="molecule type" value="Genomic_DNA"/>
</dbReference>
<evidence type="ECO:0000313" key="3">
    <source>
        <dbReference type="EMBL" id="OCS93624.1"/>
    </source>
</evidence>
<dbReference type="PANTHER" id="PTHR42852:SF17">
    <property type="entry name" value="THIOREDOXIN-LIKE PROTEIN HI_1115"/>
    <property type="match status" value="1"/>
</dbReference>
<name>A0A1C0Z2F4_9BACL</name>
<dbReference type="InterPro" id="IPR017937">
    <property type="entry name" value="Thioredoxin_CS"/>
</dbReference>
<keyword evidence="1" id="KW-1015">Disulfide bond</keyword>
<evidence type="ECO:0000313" key="4">
    <source>
        <dbReference type="Proteomes" id="UP000093482"/>
    </source>
</evidence>
<dbReference type="InterPro" id="IPR013766">
    <property type="entry name" value="Thioredoxin_domain"/>
</dbReference>
<keyword evidence="4" id="KW-1185">Reference proteome</keyword>
<dbReference type="GO" id="GO:0016209">
    <property type="term" value="F:antioxidant activity"/>
    <property type="evidence" value="ECO:0007669"/>
    <property type="project" value="InterPro"/>
</dbReference>
<evidence type="ECO:0000256" key="1">
    <source>
        <dbReference type="ARBA" id="ARBA00023157"/>
    </source>
</evidence>
<dbReference type="SUPFAM" id="SSF52833">
    <property type="entry name" value="Thioredoxin-like"/>
    <property type="match status" value="1"/>
</dbReference>
<evidence type="ECO:0000259" key="2">
    <source>
        <dbReference type="PROSITE" id="PS51352"/>
    </source>
</evidence>
<feature type="domain" description="Thioredoxin" evidence="2">
    <location>
        <begin position="40"/>
        <end position="181"/>
    </location>
</feature>